<proteinExistence type="predicted"/>
<gene>
    <name evidence="2" type="ORF">VSS16_33250</name>
</gene>
<protein>
    <recommendedName>
        <fullName evidence="4">WXG100 family type VII secretion target</fullName>
    </recommendedName>
</protein>
<sequence>MAKEFQKQETAYKRDVHGISMGGLWLGLSANAANRRFDITLTEYQNAQVEAKAIASLLRDAHTQFVDLKGKLKTARQEAIDAGMAVSEQGRVSFDTARLSEGTRTAYHHDPDYQDSVRKAVSSWQARIDQLVSDVTDADKGVEIAFNAVVVDSDAMDGTINGFNGQAQGDIEKYEAENAEDIATRLADGKKVSAAELAELERAFRDNSDNKVFSQSLLTGLGPDGTIKLTNELNQLAYDDDKKNKAQYLELQGGLADTVAKATHVPGSVADAPPGSQQFKDWLASDDGRFYRQWTESLDKYGTRNYGSGNSPLYGYQSFVSMMQHSSVKYDDQFLYQLGDDLIAAEKENVGIFTTWGAGHNGVRADALDGFLGVLSKNPDAATAFFDPAGNGEGADHVGNNHLHYLAGSGDDTRDWPKHMTTGIALITTDDPLSRMGLGAALEAAATGHPPLKSGEDPWPGAQHSEAQARVMHSIVKELVPAAGSDDGISAHLRQPLANALGEYGSDTHNILAGVDIDYIRAAGGDGYFNEDGSTHLATDAKSLVQVLRGLSEDPNAYSTLEKAELRHISNELGALPEGTARGDIDEKVENLGSGLGAYSAIKEDVLNDERMDKYAEADWKMKAAYHFVGGAVTPLYFTAGPVSIAYGDALQRGVDTLTWDLGNSMKADADAKANAEIADTYLNANQQAAYIVDGWAQGRSDIEPDSSATEKVTTNMLQGRDRGSETASKYLTDTTN</sequence>
<reference evidence="2 3" key="1">
    <citation type="submission" date="2024-01" db="EMBL/GenBank/DDBJ databases">
        <title>Genome mining of biosynthetic gene clusters to explore secondary metabolites of Streptomyces sp.</title>
        <authorList>
            <person name="Baig A."/>
            <person name="Ajitkumar Shintre N."/>
            <person name="Kumar H."/>
            <person name="Anbarasu A."/>
            <person name="Ramaiah S."/>
        </authorList>
    </citation>
    <scope>NUCLEOTIDE SEQUENCE [LARGE SCALE GENOMIC DNA]</scope>
    <source>
        <strain evidence="2 3">A57</strain>
    </source>
</reference>
<name>A0ABV5ELK5_9ACTN</name>
<dbReference type="EMBL" id="JAYMRP010000046">
    <property type="protein sequence ID" value="MFB8777528.1"/>
    <property type="molecule type" value="Genomic_DNA"/>
</dbReference>
<dbReference type="Proteomes" id="UP001585080">
    <property type="component" value="Unassembled WGS sequence"/>
</dbReference>
<evidence type="ECO:0000256" key="1">
    <source>
        <dbReference type="SAM" id="MobiDB-lite"/>
    </source>
</evidence>
<feature type="region of interest" description="Disordered" evidence="1">
    <location>
        <begin position="702"/>
        <end position="737"/>
    </location>
</feature>
<dbReference type="RefSeq" id="WP_376735982.1">
    <property type="nucleotide sequence ID" value="NZ_JAYMRP010000046.1"/>
</dbReference>
<evidence type="ECO:0000313" key="2">
    <source>
        <dbReference type="EMBL" id="MFB8777528.1"/>
    </source>
</evidence>
<feature type="compositionally biased region" description="Polar residues" evidence="1">
    <location>
        <begin position="707"/>
        <end position="718"/>
    </location>
</feature>
<comment type="caution">
    <text evidence="2">The sequence shown here is derived from an EMBL/GenBank/DDBJ whole genome shotgun (WGS) entry which is preliminary data.</text>
</comment>
<organism evidence="2 3">
    <name type="scientific">Streptomyces broussonetiae</name>
    <dbReference type="NCBI Taxonomy" id="2686304"/>
    <lineage>
        <taxon>Bacteria</taxon>
        <taxon>Bacillati</taxon>
        <taxon>Actinomycetota</taxon>
        <taxon>Actinomycetes</taxon>
        <taxon>Kitasatosporales</taxon>
        <taxon>Streptomycetaceae</taxon>
        <taxon>Streptomyces</taxon>
    </lineage>
</organism>
<accession>A0ABV5ELK5</accession>
<evidence type="ECO:0000313" key="3">
    <source>
        <dbReference type="Proteomes" id="UP001585080"/>
    </source>
</evidence>
<feature type="compositionally biased region" description="Polar residues" evidence="1">
    <location>
        <begin position="726"/>
        <end position="737"/>
    </location>
</feature>
<evidence type="ECO:0008006" key="4">
    <source>
        <dbReference type="Google" id="ProtNLM"/>
    </source>
</evidence>
<keyword evidence="3" id="KW-1185">Reference proteome</keyword>